<dbReference type="PANTHER" id="PTHR10237">
    <property type="entry name" value="DEFORMED EPIDERMAL AUTOREGULATORY FACTOR 1 HOMOLOG SUPPRESSIN"/>
    <property type="match status" value="1"/>
</dbReference>
<dbReference type="AlphaFoldDB" id="A0AAV4GQ57"/>
<dbReference type="InterPro" id="IPR024119">
    <property type="entry name" value="TF_DEAF-1"/>
</dbReference>
<evidence type="ECO:0000256" key="5">
    <source>
        <dbReference type="SAM" id="MobiDB-lite"/>
    </source>
</evidence>
<accession>A0AAV4GQ57</accession>
<feature type="compositionally biased region" description="Basic and acidic residues" evidence="5">
    <location>
        <begin position="97"/>
        <end position="108"/>
    </location>
</feature>
<dbReference type="Pfam" id="PF01753">
    <property type="entry name" value="zf-MYND"/>
    <property type="match status" value="1"/>
</dbReference>
<organism evidence="7 8">
    <name type="scientific">Elysia marginata</name>
    <dbReference type="NCBI Taxonomy" id="1093978"/>
    <lineage>
        <taxon>Eukaryota</taxon>
        <taxon>Metazoa</taxon>
        <taxon>Spiralia</taxon>
        <taxon>Lophotrochozoa</taxon>
        <taxon>Mollusca</taxon>
        <taxon>Gastropoda</taxon>
        <taxon>Heterobranchia</taxon>
        <taxon>Euthyneura</taxon>
        <taxon>Panpulmonata</taxon>
        <taxon>Sacoglossa</taxon>
        <taxon>Placobranchoidea</taxon>
        <taxon>Plakobranchidae</taxon>
        <taxon>Elysia</taxon>
    </lineage>
</organism>
<evidence type="ECO:0000256" key="4">
    <source>
        <dbReference type="PROSITE-ProRule" id="PRU00134"/>
    </source>
</evidence>
<feature type="compositionally biased region" description="Acidic residues" evidence="5">
    <location>
        <begin position="15"/>
        <end position="24"/>
    </location>
</feature>
<evidence type="ECO:0000256" key="2">
    <source>
        <dbReference type="ARBA" id="ARBA00022771"/>
    </source>
</evidence>
<dbReference type="GO" id="GO:0000981">
    <property type="term" value="F:DNA-binding transcription factor activity, RNA polymerase II-specific"/>
    <property type="evidence" value="ECO:0007669"/>
    <property type="project" value="TreeGrafter"/>
</dbReference>
<feature type="compositionally biased region" description="Polar residues" evidence="5">
    <location>
        <begin position="42"/>
        <end position="55"/>
    </location>
</feature>
<evidence type="ECO:0000259" key="6">
    <source>
        <dbReference type="PROSITE" id="PS50865"/>
    </source>
</evidence>
<comment type="caution">
    <text evidence="7">The sequence shown here is derived from an EMBL/GenBank/DDBJ whole genome shotgun (WGS) entry which is preliminary data.</text>
</comment>
<evidence type="ECO:0000313" key="7">
    <source>
        <dbReference type="EMBL" id="GFR87679.1"/>
    </source>
</evidence>
<protein>
    <submittedName>
        <fullName evidence="7">Abhydrolase domain-containing protein</fullName>
    </submittedName>
</protein>
<dbReference type="GO" id="GO:0005634">
    <property type="term" value="C:nucleus"/>
    <property type="evidence" value="ECO:0007669"/>
    <property type="project" value="TreeGrafter"/>
</dbReference>
<dbReference type="PROSITE" id="PS50865">
    <property type="entry name" value="ZF_MYND_2"/>
    <property type="match status" value="1"/>
</dbReference>
<proteinExistence type="predicted"/>
<keyword evidence="3" id="KW-0862">Zinc</keyword>
<dbReference type="PROSITE" id="PS01360">
    <property type="entry name" value="ZF_MYND_1"/>
    <property type="match status" value="1"/>
</dbReference>
<feature type="compositionally biased region" description="Basic and acidic residues" evidence="5">
    <location>
        <begin position="145"/>
        <end position="160"/>
    </location>
</feature>
<dbReference type="PANTHER" id="PTHR10237:SF14">
    <property type="entry name" value="MYND-TYPE DOMAIN-CONTAINING PROTEIN"/>
    <property type="match status" value="1"/>
</dbReference>
<reference evidence="7 8" key="1">
    <citation type="journal article" date="2021" name="Elife">
        <title>Chloroplast acquisition without the gene transfer in kleptoplastic sea slugs, Plakobranchus ocellatus.</title>
        <authorList>
            <person name="Maeda T."/>
            <person name="Takahashi S."/>
            <person name="Yoshida T."/>
            <person name="Shimamura S."/>
            <person name="Takaki Y."/>
            <person name="Nagai Y."/>
            <person name="Toyoda A."/>
            <person name="Suzuki Y."/>
            <person name="Arimoto A."/>
            <person name="Ishii H."/>
            <person name="Satoh N."/>
            <person name="Nishiyama T."/>
            <person name="Hasebe M."/>
            <person name="Maruyama T."/>
            <person name="Minagawa J."/>
            <person name="Obokata J."/>
            <person name="Shigenobu S."/>
        </authorList>
    </citation>
    <scope>NUCLEOTIDE SEQUENCE [LARGE SCALE GENOMIC DNA]</scope>
</reference>
<dbReference type="InterPro" id="IPR002893">
    <property type="entry name" value="Znf_MYND"/>
</dbReference>
<feature type="region of interest" description="Disordered" evidence="5">
    <location>
        <begin position="1"/>
        <end position="195"/>
    </location>
</feature>
<keyword evidence="8" id="KW-1185">Reference proteome</keyword>
<keyword evidence="2 4" id="KW-0863">Zinc-finger</keyword>
<dbReference type="SUPFAM" id="SSF144232">
    <property type="entry name" value="HIT/MYND zinc finger-like"/>
    <property type="match status" value="1"/>
</dbReference>
<evidence type="ECO:0000256" key="3">
    <source>
        <dbReference type="ARBA" id="ARBA00022833"/>
    </source>
</evidence>
<dbReference type="Gene3D" id="6.10.140.2220">
    <property type="match status" value="1"/>
</dbReference>
<evidence type="ECO:0000313" key="8">
    <source>
        <dbReference type="Proteomes" id="UP000762676"/>
    </source>
</evidence>
<dbReference type="GO" id="GO:0008270">
    <property type="term" value="F:zinc ion binding"/>
    <property type="evidence" value="ECO:0007669"/>
    <property type="project" value="UniProtKB-KW"/>
</dbReference>
<feature type="compositionally biased region" description="Polar residues" evidence="5">
    <location>
        <begin position="120"/>
        <end position="129"/>
    </location>
</feature>
<feature type="domain" description="MYND-type" evidence="6">
    <location>
        <begin position="256"/>
        <end position="295"/>
    </location>
</feature>
<name>A0AAV4GQ57_9GAST</name>
<feature type="compositionally biased region" description="Basic and acidic residues" evidence="5">
    <location>
        <begin position="171"/>
        <end position="184"/>
    </location>
</feature>
<evidence type="ECO:0000256" key="1">
    <source>
        <dbReference type="ARBA" id="ARBA00022723"/>
    </source>
</evidence>
<gene>
    <name evidence="7" type="ORF">ElyMa_006082700</name>
</gene>
<dbReference type="Proteomes" id="UP000762676">
    <property type="component" value="Unassembled WGS sequence"/>
</dbReference>
<keyword evidence="1" id="KW-0479">Metal-binding</keyword>
<dbReference type="EMBL" id="BMAT01012192">
    <property type="protein sequence ID" value="GFR87679.1"/>
    <property type="molecule type" value="Genomic_DNA"/>
</dbReference>
<feature type="compositionally biased region" description="Polar residues" evidence="5">
    <location>
        <begin position="185"/>
        <end position="195"/>
    </location>
</feature>
<sequence>MSIGRGRKTFKDFYGDEESDEDYMPEIFVPKSDSPVKHETSGRQVNPSGINTSKGVGTPPDKSKTVQGAGTPDKSKTVQGAGTPDKSKTVQGAGTPDKSKPSEKDKTANKSRPFKEAGTSVKSKTSDAAGTSDESKTYDGAGTSDESKTFEGARTSDKSKTSKGAGRKSPPRRDSHYDKFENSRTDYTYDTTRNSSNGEIEEATARVETEWFGGPGPRVYRRAVSEAENMAVELCPDGDKVTRNDKDVMSEPSTVCNFCRKTSTEPLKRCARCRAVSYCNKTCQRDDFKQHKEFCRMSHFLKINLYS</sequence>